<dbReference type="OrthoDB" id="5970631at2759"/>
<dbReference type="STRING" id="946362.F2UM44"/>
<gene>
    <name evidence="15" type="ORF">PTSG_09070</name>
</gene>
<dbReference type="GO" id="GO:0030030">
    <property type="term" value="P:cell projection organization"/>
    <property type="evidence" value="ECO:0007669"/>
    <property type="project" value="UniProtKB-KW"/>
</dbReference>
<name>F2UM44_SALR5</name>
<dbReference type="KEGG" id="sre:PTSG_09070"/>
<dbReference type="Proteomes" id="UP000007799">
    <property type="component" value="Unassembled WGS sequence"/>
</dbReference>
<evidence type="ECO:0000256" key="2">
    <source>
        <dbReference type="ARBA" id="ARBA00004300"/>
    </source>
</evidence>
<dbReference type="InterPro" id="IPR006594">
    <property type="entry name" value="LisH"/>
</dbReference>
<comment type="subcellular location">
    <subcellularLocation>
        <location evidence="1">Cytoplasm</location>
        <location evidence="1">Cytoskeleton</location>
        <location evidence="1">Cilium basal body</location>
    </subcellularLocation>
    <subcellularLocation>
        <location evidence="2">Cytoplasm</location>
        <location evidence="2">Cytoskeleton</location>
        <location evidence="2">Microtubule organizing center</location>
        <location evidence="2">Centrosome</location>
    </subcellularLocation>
</comment>
<evidence type="ECO:0000256" key="11">
    <source>
        <dbReference type="ARBA" id="ARBA00046076"/>
    </source>
</evidence>
<accession>F2UM44</accession>
<keyword evidence="7" id="KW-0206">Cytoskeleton</keyword>
<keyword evidence="8" id="KW-0966">Cell projection</keyword>
<comment type="similarity">
    <text evidence="3">Belongs to the CEP43 family.</text>
</comment>
<dbReference type="PROSITE" id="PS50896">
    <property type="entry name" value="LISH"/>
    <property type="match status" value="1"/>
</dbReference>
<keyword evidence="5" id="KW-0597">Phosphoprotein</keyword>
<organism evidence="16">
    <name type="scientific">Salpingoeca rosetta (strain ATCC 50818 / BSB-021)</name>
    <dbReference type="NCBI Taxonomy" id="946362"/>
    <lineage>
        <taxon>Eukaryota</taxon>
        <taxon>Choanoflagellata</taxon>
        <taxon>Craspedida</taxon>
        <taxon>Salpingoecidae</taxon>
        <taxon>Salpingoeca</taxon>
    </lineage>
</organism>
<evidence type="ECO:0000256" key="12">
    <source>
        <dbReference type="ARBA" id="ARBA00046373"/>
    </source>
</evidence>
<evidence type="ECO:0000256" key="4">
    <source>
        <dbReference type="ARBA" id="ARBA00022490"/>
    </source>
</evidence>
<dbReference type="GeneID" id="16070424"/>
<keyword evidence="6" id="KW-0970">Cilium biogenesis/degradation</keyword>
<evidence type="ECO:0000256" key="9">
    <source>
        <dbReference type="ARBA" id="ARBA00041026"/>
    </source>
</evidence>
<dbReference type="InParanoid" id="F2UM44"/>
<dbReference type="AlphaFoldDB" id="F2UM44"/>
<dbReference type="Pfam" id="PF09398">
    <property type="entry name" value="FOP_dimer"/>
    <property type="match status" value="1"/>
</dbReference>
<feature type="region of interest" description="Disordered" evidence="13">
    <location>
        <begin position="1"/>
        <end position="27"/>
    </location>
</feature>
<dbReference type="PANTHER" id="PTHR15431">
    <property type="entry name" value="FGFR1 ONCOGENE PARTNER/LISH DOMAIN-CONTAINING PROTEIN"/>
    <property type="match status" value="1"/>
</dbReference>
<evidence type="ECO:0000256" key="5">
    <source>
        <dbReference type="ARBA" id="ARBA00022553"/>
    </source>
</evidence>
<dbReference type="GO" id="GO:0034453">
    <property type="term" value="P:microtubule anchoring"/>
    <property type="evidence" value="ECO:0007669"/>
    <property type="project" value="InterPro"/>
</dbReference>
<dbReference type="GO" id="GO:0005813">
    <property type="term" value="C:centrosome"/>
    <property type="evidence" value="ECO:0007669"/>
    <property type="project" value="UniProtKB-SubCell"/>
</dbReference>
<sequence length="148" mass="16440">MSSARKQETQHGRGGGGGGRDTDTGDDAALRRTLKLRLQSAGVLDRLKAQFRAEVYNTLTRDHLEAVAPNLPPENYLINELIREYLEFNGYNNTHAVLVAESRQPTERLTRQHMADQVGVSETAQTQQLPLLYSMARTSTASKDSEQA</sequence>
<keyword evidence="16" id="KW-1185">Reference proteome</keyword>
<feature type="domain" description="FGFR1 oncogene partner (FOP) N-terminal dimerisation" evidence="14">
    <location>
        <begin position="76"/>
        <end position="135"/>
    </location>
</feature>
<dbReference type="EMBL" id="GL832981">
    <property type="protein sequence ID" value="EGD78193.1"/>
    <property type="molecule type" value="Genomic_DNA"/>
</dbReference>
<feature type="compositionally biased region" description="Basic and acidic residues" evidence="13">
    <location>
        <begin position="1"/>
        <end position="11"/>
    </location>
</feature>
<evidence type="ECO:0000256" key="13">
    <source>
        <dbReference type="SAM" id="MobiDB-lite"/>
    </source>
</evidence>
<dbReference type="FunCoup" id="F2UM44">
    <property type="interactions" value="391"/>
</dbReference>
<evidence type="ECO:0000313" key="15">
    <source>
        <dbReference type="EMBL" id="EGD78193.1"/>
    </source>
</evidence>
<evidence type="ECO:0000259" key="14">
    <source>
        <dbReference type="Pfam" id="PF09398"/>
    </source>
</evidence>
<dbReference type="InterPro" id="IPR018993">
    <property type="entry name" value="FOP_dimerisation-dom_N"/>
</dbReference>
<evidence type="ECO:0000256" key="10">
    <source>
        <dbReference type="ARBA" id="ARBA00042293"/>
    </source>
</evidence>
<protein>
    <recommendedName>
        <fullName evidence="9">Centrosomal protein 43</fullName>
    </recommendedName>
    <alternativeName>
        <fullName evidence="10">FGFR1 oncogene partner</fullName>
    </alternativeName>
</protein>
<evidence type="ECO:0000256" key="6">
    <source>
        <dbReference type="ARBA" id="ARBA00022794"/>
    </source>
</evidence>
<evidence type="ECO:0000256" key="8">
    <source>
        <dbReference type="ARBA" id="ARBA00023273"/>
    </source>
</evidence>
<dbReference type="RefSeq" id="XP_004989869.1">
    <property type="nucleotide sequence ID" value="XM_004989812.1"/>
</dbReference>
<evidence type="ECO:0000256" key="3">
    <source>
        <dbReference type="ARBA" id="ARBA00005385"/>
    </source>
</evidence>
<dbReference type="PANTHER" id="PTHR15431:SF9">
    <property type="entry name" value="CENTROSOMAL PROTEIN 43"/>
    <property type="match status" value="1"/>
</dbReference>
<reference evidence="15" key="1">
    <citation type="submission" date="2009-08" db="EMBL/GenBank/DDBJ databases">
        <title>Annotation of Salpingoeca rosetta.</title>
        <authorList>
            <consortium name="The Broad Institute Genome Sequencing Platform"/>
            <person name="Russ C."/>
            <person name="Cuomo C."/>
            <person name="Burger G."/>
            <person name="Gray M.W."/>
            <person name="Holland P.W.H."/>
            <person name="King N."/>
            <person name="Lang F.B.F."/>
            <person name="Roger A.J."/>
            <person name="Ruiz-Trillo I."/>
            <person name="Young S.K."/>
            <person name="Zeng Q."/>
            <person name="Gargeya S."/>
            <person name="Alvarado L."/>
            <person name="Berlin A."/>
            <person name="Chapman S.B."/>
            <person name="Chen Z."/>
            <person name="Freedman E."/>
            <person name="Gellesch M."/>
            <person name="Goldberg J."/>
            <person name="Griggs A."/>
            <person name="Gujja S."/>
            <person name="Heilman E."/>
            <person name="Heiman D."/>
            <person name="Howarth C."/>
            <person name="Mehta T."/>
            <person name="Neiman D."/>
            <person name="Pearson M."/>
            <person name="Roberts A."/>
            <person name="Saif S."/>
            <person name="Shea T."/>
            <person name="Shenoy N."/>
            <person name="Sisk P."/>
            <person name="Stolte C."/>
            <person name="Sykes S."/>
            <person name="White J."/>
            <person name="Yandava C."/>
            <person name="Haas B."/>
            <person name="Nusbaum C."/>
            <person name="Birren B."/>
        </authorList>
    </citation>
    <scope>NUCLEOTIDE SEQUENCE [LARGE SCALE GENOMIC DNA]</scope>
    <source>
        <strain evidence="15">ATCC 50818</strain>
    </source>
</reference>
<evidence type="ECO:0000313" key="16">
    <source>
        <dbReference type="Proteomes" id="UP000007799"/>
    </source>
</evidence>
<dbReference type="OMA" id="EYLVFNR"/>
<evidence type="ECO:0000256" key="7">
    <source>
        <dbReference type="ARBA" id="ARBA00023212"/>
    </source>
</evidence>
<dbReference type="eggNOG" id="ENOG502S0C1">
    <property type="taxonomic scope" value="Eukaryota"/>
</dbReference>
<dbReference type="Gene3D" id="1.20.960.40">
    <property type="match status" value="1"/>
</dbReference>
<keyword evidence="4" id="KW-0963">Cytoplasm</keyword>
<proteinExistence type="inferred from homology"/>
<evidence type="ECO:0000256" key="1">
    <source>
        <dbReference type="ARBA" id="ARBA00004120"/>
    </source>
</evidence>
<comment type="function">
    <text evidence="11">Required for anchoring microtubules to the centrosomes. Required for ciliation.</text>
</comment>
<comment type="subunit">
    <text evidence="12">Homodimer. Part of a ternary complex that contains CEP350, CEP43 and MAPRE1. Interacts directly with CEP350 and MAPRE1. Interacts with CEP19. Interacts (via N-terminus) with CEP350 (via C-terminus).</text>
</comment>